<dbReference type="Proteomes" id="UP001221898">
    <property type="component" value="Unassembled WGS sequence"/>
</dbReference>
<protein>
    <submittedName>
        <fullName evidence="2">Uncharacterized protein</fullName>
    </submittedName>
</protein>
<dbReference type="AlphaFoldDB" id="A0AAD7R7U2"/>
<feature type="region of interest" description="Disordered" evidence="1">
    <location>
        <begin position="131"/>
        <end position="229"/>
    </location>
</feature>
<evidence type="ECO:0000256" key="1">
    <source>
        <dbReference type="SAM" id="MobiDB-lite"/>
    </source>
</evidence>
<comment type="caution">
    <text evidence="2">The sequence shown here is derived from an EMBL/GenBank/DDBJ whole genome shotgun (WGS) entry which is preliminary data.</text>
</comment>
<evidence type="ECO:0000313" key="2">
    <source>
        <dbReference type="EMBL" id="KAJ8371541.1"/>
    </source>
</evidence>
<organism evidence="2 3">
    <name type="scientific">Aldrovandia affinis</name>
    <dbReference type="NCBI Taxonomy" id="143900"/>
    <lineage>
        <taxon>Eukaryota</taxon>
        <taxon>Metazoa</taxon>
        <taxon>Chordata</taxon>
        <taxon>Craniata</taxon>
        <taxon>Vertebrata</taxon>
        <taxon>Euteleostomi</taxon>
        <taxon>Actinopterygii</taxon>
        <taxon>Neopterygii</taxon>
        <taxon>Teleostei</taxon>
        <taxon>Notacanthiformes</taxon>
        <taxon>Halosauridae</taxon>
        <taxon>Aldrovandia</taxon>
    </lineage>
</organism>
<name>A0AAD7R7U2_9TELE</name>
<dbReference type="EMBL" id="JAINUG010000446">
    <property type="protein sequence ID" value="KAJ8371541.1"/>
    <property type="molecule type" value="Genomic_DNA"/>
</dbReference>
<reference evidence="2" key="1">
    <citation type="journal article" date="2023" name="Science">
        <title>Genome structures resolve the early diversification of teleost fishes.</title>
        <authorList>
            <person name="Parey E."/>
            <person name="Louis A."/>
            <person name="Montfort J."/>
            <person name="Bouchez O."/>
            <person name="Roques C."/>
            <person name="Iampietro C."/>
            <person name="Lluch J."/>
            <person name="Castinel A."/>
            <person name="Donnadieu C."/>
            <person name="Desvignes T."/>
            <person name="Floi Bucao C."/>
            <person name="Jouanno E."/>
            <person name="Wen M."/>
            <person name="Mejri S."/>
            <person name="Dirks R."/>
            <person name="Jansen H."/>
            <person name="Henkel C."/>
            <person name="Chen W.J."/>
            <person name="Zahm M."/>
            <person name="Cabau C."/>
            <person name="Klopp C."/>
            <person name="Thompson A.W."/>
            <person name="Robinson-Rechavi M."/>
            <person name="Braasch I."/>
            <person name="Lecointre G."/>
            <person name="Bobe J."/>
            <person name="Postlethwait J.H."/>
            <person name="Berthelot C."/>
            <person name="Roest Crollius H."/>
            <person name="Guiguen Y."/>
        </authorList>
    </citation>
    <scope>NUCLEOTIDE SEQUENCE</scope>
    <source>
        <strain evidence="2">NC1722</strain>
    </source>
</reference>
<gene>
    <name evidence="2" type="ORF">AAFF_G00307420</name>
</gene>
<accession>A0AAD7R7U2</accession>
<feature type="compositionally biased region" description="Polar residues" evidence="1">
    <location>
        <begin position="207"/>
        <end position="217"/>
    </location>
</feature>
<proteinExistence type="predicted"/>
<keyword evidence="3" id="KW-1185">Reference proteome</keyword>
<sequence length="351" mass="39680">MTYPEVDNITLLTDMTYRRTAQEHFEETGTSKSPLCSLPINMVTQIPIDYMHQSCLGVMKKLILVWLRGARRGIFCYWPRHNVKSRIKHCELPDKAWKQFPARIFMTTGSYTEALQRSRLALETSNVDSDHIAERNAKRRKRIPAKLQDVGSEQRLTNKRPRTRSESSDEDTTVSRGSTPVAGSFQAERQAGHESLSPIPSVHRPSHQNGSAQGSQKEASELPVSAERGGPTKVQQQLLMKIDAILANLAEILPIVRKILTSGAPDVEEDILQRPCRNEKELQELLRGKKGKRTFGDLNVCQIITKTCLLNFKHAKVTDVESLIGATLKFAPHRGKQQKKPIEDHREQPDH</sequence>
<evidence type="ECO:0000313" key="3">
    <source>
        <dbReference type="Proteomes" id="UP001221898"/>
    </source>
</evidence>